<gene>
    <name evidence="1" type="ORF">CEUTPL_LOCUS4697</name>
</gene>
<protein>
    <submittedName>
        <fullName evidence="1">Uncharacterized protein</fullName>
    </submittedName>
</protein>
<dbReference type="OrthoDB" id="10614837at2759"/>
<keyword evidence="2" id="KW-1185">Reference proteome</keyword>
<sequence length="123" mass="14607">MNSPLAKRVKMTSRSTFTYEDHRDKICEMIRCRKLALKHIETYCKAKKIDLERIMSTAVRPERSIDYEIPEIDESIVSEPESFTKEIEEATEDCKELIMLLNIEEQKRKCPISKIVDEIKYYK</sequence>
<evidence type="ECO:0000313" key="1">
    <source>
        <dbReference type="EMBL" id="CAG9764051.1"/>
    </source>
</evidence>
<dbReference type="EMBL" id="OU892278">
    <property type="protein sequence ID" value="CAG9764051.1"/>
    <property type="molecule type" value="Genomic_DNA"/>
</dbReference>
<evidence type="ECO:0000313" key="2">
    <source>
        <dbReference type="Proteomes" id="UP001152799"/>
    </source>
</evidence>
<dbReference type="Proteomes" id="UP001152799">
    <property type="component" value="Chromosome 2"/>
</dbReference>
<accession>A0A9N9QMN8</accession>
<organism evidence="1 2">
    <name type="scientific">Ceutorhynchus assimilis</name>
    <name type="common">cabbage seed weevil</name>
    <dbReference type="NCBI Taxonomy" id="467358"/>
    <lineage>
        <taxon>Eukaryota</taxon>
        <taxon>Metazoa</taxon>
        <taxon>Ecdysozoa</taxon>
        <taxon>Arthropoda</taxon>
        <taxon>Hexapoda</taxon>
        <taxon>Insecta</taxon>
        <taxon>Pterygota</taxon>
        <taxon>Neoptera</taxon>
        <taxon>Endopterygota</taxon>
        <taxon>Coleoptera</taxon>
        <taxon>Polyphaga</taxon>
        <taxon>Cucujiformia</taxon>
        <taxon>Curculionidae</taxon>
        <taxon>Ceutorhynchinae</taxon>
        <taxon>Ceutorhynchus</taxon>
    </lineage>
</organism>
<dbReference type="AlphaFoldDB" id="A0A9N9QMN8"/>
<proteinExistence type="predicted"/>
<name>A0A9N9QMN8_9CUCU</name>
<reference evidence="1" key="1">
    <citation type="submission" date="2022-01" db="EMBL/GenBank/DDBJ databases">
        <authorList>
            <person name="King R."/>
        </authorList>
    </citation>
    <scope>NUCLEOTIDE SEQUENCE</scope>
</reference>